<dbReference type="Proteomes" id="UP001066276">
    <property type="component" value="Chromosome 1_1"/>
</dbReference>
<reference evidence="1" key="1">
    <citation type="journal article" date="2022" name="bioRxiv">
        <title>Sequencing and chromosome-scale assembly of the giantPleurodeles waltlgenome.</title>
        <authorList>
            <person name="Brown T."/>
            <person name="Elewa A."/>
            <person name="Iarovenko S."/>
            <person name="Subramanian E."/>
            <person name="Araus A.J."/>
            <person name="Petzold A."/>
            <person name="Susuki M."/>
            <person name="Suzuki K.-i.T."/>
            <person name="Hayashi T."/>
            <person name="Toyoda A."/>
            <person name="Oliveira C."/>
            <person name="Osipova E."/>
            <person name="Leigh N.D."/>
            <person name="Simon A."/>
            <person name="Yun M.H."/>
        </authorList>
    </citation>
    <scope>NUCLEOTIDE SEQUENCE</scope>
    <source>
        <strain evidence="1">20211129_DDA</strain>
        <tissue evidence="1">Liver</tissue>
    </source>
</reference>
<protein>
    <recommendedName>
        <fullName evidence="3">Reverse transcriptase zinc-binding domain-containing protein</fullName>
    </recommendedName>
</protein>
<sequence>MVLYQASATIAPDRACQFLEDVSLLRLPSLEMQQLDEPLSEKEIGEAISVQGMGDAMKSFQELQADLQLSRTQFFEYLQLWHALGTHLTPTDPIPEFNPLEARLLMGNSGGKGVSQIYKALVNHAPGSLDSNRSKWESWVGELKEPDWAEALMAPRMLAVSARLRAVQFYYLHRAYLAPDRLHWAGLRPTALCPRCAGEPADLFHMVLSCPVL</sequence>
<evidence type="ECO:0000313" key="2">
    <source>
        <dbReference type="Proteomes" id="UP001066276"/>
    </source>
</evidence>
<organism evidence="1 2">
    <name type="scientific">Pleurodeles waltl</name>
    <name type="common">Iberian ribbed newt</name>
    <dbReference type="NCBI Taxonomy" id="8319"/>
    <lineage>
        <taxon>Eukaryota</taxon>
        <taxon>Metazoa</taxon>
        <taxon>Chordata</taxon>
        <taxon>Craniata</taxon>
        <taxon>Vertebrata</taxon>
        <taxon>Euteleostomi</taxon>
        <taxon>Amphibia</taxon>
        <taxon>Batrachia</taxon>
        <taxon>Caudata</taxon>
        <taxon>Salamandroidea</taxon>
        <taxon>Salamandridae</taxon>
        <taxon>Pleurodelinae</taxon>
        <taxon>Pleurodeles</taxon>
    </lineage>
</organism>
<accession>A0AAV7WUF7</accession>
<dbReference type="AlphaFoldDB" id="A0AAV7WUF7"/>
<keyword evidence="2" id="KW-1185">Reference proteome</keyword>
<comment type="caution">
    <text evidence="1">The sequence shown here is derived from an EMBL/GenBank/DDBJ whole genome shotgun (WGS) entry which is preliminary data.</text>
</comment>
<evidence type="ECO:0008006" key="3">
    <source>
        <dbReference type="Google" id="ProtNLM"/>
    </source>
</evidence>
<dbReference type="EMBL" id="JANPWB010000001">
    <property type="protein sequence ID" value="KAJ1217743.1"/>
    <property type="molecule type" value="Genomic_DNA"/>
</dbReference>
<evidence type="ECO:0000313" key="1">
    <source>
        <dbReference type="EMBL" id="KAJ1217743.1"/>
    </source>
</evidence>
<name>A0AAV7WUF7_PLEWA</name>
<proteinExistence type="predicted"/>
<gene>
    <name evidence="1" type="ORF">NDU88_005333</name>
</gene>